<comment type="caution">
    <text evidence="1">The sequence shown here is derived from an EMBL/GenBank/DDBJ whole genome shotgun (WGS) entry which is preliminary data.</text>
</comment>
<dbReference type="Proteomes" id="UP000015530">
    <property type="component" value="Unassembled WGS sequence"/>
</dbReference>
<dbReference type="HOGENOM" id="CLU_3377038_0_0_1"/>
<gene>
    <name evidence="1" type="ORF">CGLO_02810</name>
</gene>
<accession>T0KY22</accession>
<organism evidence="1 2">
    <name type="scientific">Colletotrichum gloeosporioides (strain Cg-14)</name>
    <name type="common">Anthracnose fungus</name>
    <name type="synonym">Glomerella cingulata</name>
    <dbReference type="NCBI Taxonomy" id="1237896"/>
    <lineage>
        <taxon>Eukaryota</taxon>
        <taxon>Fungi</taxon>
        <taxon>Dikarya</taxon>
        <taxon>Ascomycota</taxon>
        <taxon>Pezizomycotina</taxon>
        <taxon>Sordariomycetes</taxon>
        <taxon>Hypocreomycetidae</taxon>
        <taxon>Glomerellales</taxon>
        <taxon>Glomerellaceae</taxon>
        <taxon>Colletotrichum</taxon>
        <taxon>Colletotrichum gloeosporioides species complex</taxon>
    </lineage>
</organism>
<dbReference type="AlphaFoldDB" id="T0KY22"/>
<protein>
    <submittedName>
        <fullName evidence="1">Uncharacterized protein</fullName>
    </submittedName>
</protein>
<evidence type="ECO:0000313" key="2">
    <source>
        <dbReference type="Proteomes" id="UP000015530"/>
    </source>
</evidence>
<evidence type="ECO:0000313" key="1">
    <source>
        <dbReference type="EMBL" id="EQB57104.1"/>
    </source>
</evidence>
<sequence length="34" mass="3947">MAAVWLESASLGTSYWSVFCAWEECEKVRYDTEV</sequence>
<dbReference type="EMBL" id="AMYD01000575">
    <property type="protein sequence ID" value="EQB57104.1"/>
    <property type="molecule type" value="Genomic_DNA"/>
</dbReference>
<reference evidence="2" key="1">
    <citation type="journal article" date="2013" name="Mol. Plant Microbe Interact.">
        <title>Global aspects of pacC regulation of pathogenicity genes in Colletotrichum gloeosporioides as revealed by transcriptome analysis.</title>
        <authorList>
            <person name="Alkan N."/>
            <person name="Meng X."/>
            <person name="Friedlander G."/>
            <person name="Reuveni E."/>
            <person name="Sukno S."/>
            <person name="Sherman A."/>
            <person name="Thon M."/>
            <person name="Fluhr R."/>
            <person name="Prusky D."/>
        </authorList>
    </citation>
    <scope>NUCLEOTIDE SEQUENCE [LARGE SCALE GENOMIC DNA]</scope>
    <source>
        <strain evidence="2">Cg-14</strain>
    </source>
</reference>
<name>T0KY22_COLGC</name>
<proteinExistence type="predicted"/>